<dbReference type="GO" id="GO:0016301">
    <property type="term" value="F:kinase activity"/>
    <property type="evidence" value="ECO:0007669"/>
    <property type="project" value="UniProtKB-KW"/>
</dbReference>
<dbReference type="SMART" id="SM00046">
    <property type="entry name" value="DAGKc"/>
    <property type="match status" value="1"/>
</dbReference>
<keyword evidence="3" id="KW-0418">Kinase</keyword>
<keyword evidence="1" id="KW-0472">Membrane</keyword>
<feature type="transmembrane region" description="Helical" evidence="1">
    <location>
        <begin position="93"/>
        <end position="114"/>
    </location>
</feature>
<accession>A0ABV2UZG9</accession>
<evidence type="ECO:0000259" key="2">
    <source>
        <dbReference type="PROSITE" id="PS50146"/>
    </source>
</evidence>
<dbReference type="Gene3D" id="3.40.50.10330">
    <property type="entry name" value="Probable inorganic polyphosphate/atp-NAD kinase, domain 1"/>
    <property type="match status" value="1"/>
</dbReference>
<reference evidence="3 4" key="1">
    <citation type="submission" date="2024-06" db="EMBL/GenBank/DDBJ databases">
        <title>The Natural Products Discovery Center: Release of the First 8490 Sequenced Strains for Exploring Actinobacteria Biosynthetic Diversity.</title>
        <authorList>
            <person name="Kalkreuter E."/>
            <person name="Kautsar S.A."/>
            <person name="Yang D."/>
            <person name="Bader C.D."/>
            <person name="Teijaro C.N."/>
            <person name="Fluegel L."/>
            <person name="Davis C.M."/>
            <person name="Simpson J.R."/>
            <person name="Lauterbach L."/>
            <person name="Steele A.D."/>
            <person name="Gui C."/>
            <person name="Meng S."/>
            <person name="Li G."/>
            <person name="Viehrig K."/>
            <person name="Ye F."/>
            <person name="Su P."/>
            <person name="Kiefer A.F."/>
            <person name="Nichols A."/>
            <person name="Cepeda A.J."/>
            <person name="Yan W."/>
            <person name="Fan B."/>
            <person name="Jiang Y."/>
            <person name="Adhikari A."/>
            <person name="Zheng C.-J."/>
            <person name="Schuster L."/>
            <person name="Cowan T.M."/>
            <person name="Smanski M.J."/>
            <person name="Chevrette M.G."/>
            <person name="De Carvalho L.P.S."/>
            <person name="Shen B."/>
        </authorList>
    </citation>
    <scope>NUCLEOTIDE SEQUENCE [LARGE SCALE GENOMIC DNA]</scope>
    <source>
        <strain evidence="3 4">NPDC006434</strain>
    </source>
</reference>
<keyword evidence="1" id="KW-0812">Transmembrane</keyword>
<keyword evidence="3" id="KW-0808">Transferase</keyword>
<evidence type="ECO:0000256" key="1">
    <source>
        <dbReference type="SAM" id="Phobius"/>
    </source>
</evidence>
<keyword evidence="1" id="KW-1133">Transmembrane helix</keyword>
<sequence>MGIEHLDVQAHARQRWAARAALGCAALAVLLPIGYAREASLLLVAGLLLGACLTVAALWWVLTHRGVVRVAAAMLTVAAPVGVIWWFAAVNLLWVVLVSAALWGAAVWSGKFALSLTKSHRVDVPEHRTPAPTRPFLIMNPKSGGGKVDRFRLKERAERLGARVHLLDPEHHEDVAVLARDAVREGADLLGVAGGDGTQAQVAAIAAAYDVPLLVISAGTRNHFAMDLGLDRDNPATCLDALTDKGVELHVDLGYASGHPFVNNASFGAYAAVVQSPAYRDDKVRTTLELLPELLTHQRGPRLTARIGDAVIDAPQAVLVSNNVYRSDDLVGLGRRERLDAGVLGVVGVRVESAADAASLVLGPNAPGLSLLIADEIVVEADRPEIEVGVDGEALVLPTPVHCRISAKALRVRVPRDRPGVPEPKPPLDWRRLRKLAAAVGRTALPKHRERYGWAEDLWHRRRP</sequence>
<feature type="domain" description="DAGKc" evidence="2">
    <location>
        <begin position="130"/>
        <end position="260"/>
    </location>
</feature>
<dbReference type="PROSITE" id="PS50146">
    <property type="entry name" value="DAGK"/>
    <property type="match status" value="1"/>
</dbReference>
<dbReference type="InterPro" id="IPR017438">
    <property type="entry name" value="ATP-NAD_kinase_N"/>
</dbReference>
<dbReference type="InterPro" id="IPR001206">
    <property type="entry name" value="Diacylglycerol_kinase_cat_dom"/>
</dbReference>
<keyword evidence="4" id="KW-1185">Reference proteome</keyword>
<dbReference type="EMBL" id="JBEXPZ010000026">
    <property type="protein sequence ID" value="MET9846960.1"/>
    <property type="molecule type" value="Genomic_DNA"/>
</dbReference>
<comment type="caution">
    <text evidence="3">The sequence shown here is derived from an EMBL/GenBank/DDBJ whole genome shotgun (WGS) entry which is preliminary data.</text>
</comment>
<protein>
    <submittedName>
        <fullName evidence="3">Diacylglycerol kinase family protein</fullName>
    </submittedName>
</protein>
<evidence type="ECO:0000313" key="3">
    <source>
        <dbReference type="EMBL" id="MET9846960.1"/>
    </source>
</evidence>
<organism evidence="3 4">
    <name type="scientific">Streptomyces ossamyceticus</name>
    <dbReference type="NCBI Taxonomy" id="249581"/>
    <lineage>
        <taxon>Bacteria</taxon>
        <taxon>Bacillati</taxon>
        <taxon>Actinomycetota</taxon>
        <taxon>Actinomycetes</taxon>
        <taxon>Kitasatosporales</taxon>
        <taxon>Streptomycetaceae</taxon>
        <taxon>Streptomyces</taxon>
    </lineage>
</organism>
<proteinExistence type="predicted"/>
<gene>
    <name evidence="3" type="ORF">ABZZ21_20825</name>
</gene>
<feature type="transmembrane region" description="Helical" evidence="1">
    <location>
        <begin position="16"/>
        <end position="35"/>
    </location>
</feature>
<dbReference type="Gene3D" id="2.60.200.40">
    <property type="match status" value="1"/>
</dbReference>
<dbReference type="InterPro" id="IPR016064">
    <property type="entry name" value="NAD/diacylglycerol_kinase_sf"/>
</dbReference>
<feature type="transmembrane region" description="Helical" evidence="1">
    <location>
        <begin position="41"/>
        <end position="62"/>
    </location>
</feature>
<evidence type="ECO:0000313" key="4">
    <source>
        <dbReference type="Proteomes" id="UP001550210"/>
    </source>
</evidence>
<dbReference type="RefSeq" id="WP_355398200.1">
    <property type="nucleotide sequence ID" value="NZ_JBEGHN010000006.1"/>
</dbReference>
<dbReference type="Pfam" id="PF00781">
    <property type="entry name" value="DAGK_cat"/>
    <property type="match status" value="1"/>
</dbReference>
<dbReference type="Proteomes" id="UP001550210">
    <property type="component" value="Unassembled WGS sequence"/>
</dbReference>
<name>A0ABV2UZG9_9ACTN</name>
<dbReference type="SUPFAM" id="SSF111331">
    <property type="entry name" value="NAD kinase/diacylglycerol kinase-like"/>
    <property type="match status" value="1"/>
</dbReference>